<dbReference type="EMBL" id="FNVQ01000003">
    <property type="protein sequence ID" value="SEG72830.1"/>
    <property type="molecule type" value="Genomic_DNA"/>
</dbReference>
<evidence type="ECO:0000313" key="3">
    <source>
        <dbReference type="Proteomes" id="UP000236745"/>
    </source>
</evidence>
<evidence type="ECO:0000256" key="1">
    <source>
        <dbReference type="SAM" id="Phobius"/>
    </source>
</evidence>
<sequence>MRILPESSASYSSAFSPLDLSFRRSLRLPAAVATAHLVAAAVLIGSGLPVFTLVVALIALLVSLYYVLSPWRYSGRDELVTGLIWYPDRDVLLFCMADGSRLKVEETLSMAAVPGLVAISVITEKRVRPVWLVVTPDQLDSAGWRRLKIMVEWGGFVQREASGQG</sequence>
<gene>
    <name evidence="2" type="ORF">SAMN05444390_103545</name>
</gene>
<organism evidence="2 3">
    <name type="scientific">Marinobacterium lutimaris</name>
    <dbReference type="NCBI Taxonomy" id="568106"/>
    <lineage>
        <taxon>Bacteria</taxon>
        <taxon>Pseudomonadati</taxon>
        <taxon>Pseudomonadota</taxon>
        <taxon>Gammaproteobacteria</taxon>
        <taxon>Oceanospirillales</taxon>
        <taxon>Oceanospirillaceae</taxon>
        <taxon>Marinobacterium</taxon>
    </lineage>
</organism>
<protein>
    <recommendedName>
        <fullName evidence="4">Toxin CptA</fullName>
    </recommendedName>
</protein>
<evidence type="ECO:0000313" key="2">
    <source>
        <dbReference type="EMBL" id="SEG72830.1"/>
    </source>
</evidence>
<keyword evidence="1" id="KW-0812">Transmembrane</keyword>
<feature type="transmembrane region" description="Helical" evidence="1">
    <location>
        <begin position="50"/>
        <end position="68"/>
    </location>
</feature>
<proteinExistence type="predicted"/>
<reference evidence="2 3" key="1">
    <citation type="submission" date="2016-10" db="EMBL/GenBank/DDBJ databases">
        <authorList>
            <person name="de Groot N.N."/>
        </authorList>
    </citation>
    <scope>NUCLEOTIDE SEQUENCE [LARGE SCALE GENOMIC DNA]</scope>
    <source>
        <strain evidence="2 3">DSM 22012</strain>
    </source>
</reference>
<keyword evidence="3" id="KW-1185">Reference proteome</keyword>
<dbReference type="Proteomes" id="UP000236745">
    <property type="component" value="Unassembled WGS sequence"/>
</dbReference>
<accession>A0A1H6CIN4</accession>
<keyword evidence="1" id="KW-0472">Membrane</keyword>
<dbReference type="AlphaFoldDB" id="A0A1H6CIN4"/>
<evidence type="ECO:0008006" key="4">
    <source>
        <dbReference type="Google" id="ProtNLM"/>
    </source>
</evidence>
<name>A0A1H6CIN4_9GAMM</name>
<keyword evidence="1" id="KW-1133">Transmembrane helix</keyword>